<sequence>MIKYFIALTVVVQLLFLSINTYGQGSLNLSTSFNGQAEQKVDNNATLSFGNPGISSSILYFTIILNNTSTSEELIISDILSNGSHEIGYYPTSGDLSIAPNTKGFISCFYSASSDILRKENTLTFKTSDPTQSSISFHFVTNEDDGYLSISSSDFPIHNQTIDIGDVTIGSTTHFTIGNGKHW</sequence>
<protein>
    <submittedName>
        <fullName evidence="1">Uncharacterized protein</fullName>
    </submittedName>
</protein>
<gene>
    <name evidence="1" type="ORF">NH26_00330</name>
</gene>
<proteinExistence type="predicted"/>
<accession>A0A1S1YV52</accession>
<dbReference type="STRING" id="915059.NH26_00330"/>
<dbReference type="EMBL" id="JRYR02000001">
    <property type="protein sequence ID" value="OHX64897.1"/>
    <property type="molecule type" value="Genomic_DNA"/>
</dbReference>
<reference evidence="1 2" key="1">
    <citation type="journal article" date="2012" name="Int. J. Syst. Evol. Microbiol.">
        <title>Flammeovirga pacifica sp. nov., isolated from deep-sea sediment.</title>
        <authorList>
            <person name="Xu H."/>
            <person name="Fu Y."/>
            <person name="Yang N."/>
            <person name="Ding Z."/>
            <person name="Lai Q."/>
            <person name="Zeng R."/>
        </authorList>
    </citation>
    <scope>NUCLEOTIDE SEQUENCE [LARGE SCALE GENOMIC DNA]</scope>
    <source>
        <strain evidence="2">DSM 24597 / LMG 26175 / WPAGA1</strain>
    </source>
</reference>
<dbReference type="RefSeq" id="WP_044224661.1">
    <property type="nucleotide sequence ID" value="NZ_JRYR02000001.1"/>
</dbReference>
<name>A0A1S1YV52_FLAPC</name>
<keyword evidence="2" id="KW-1185">Reference proteome</keyword>
<evidence type="ECO:0000313" key="2">
    <source>
        <dbReference type="Proteomes" id="UP000179797"/>
    </source>
</evidence>
<comment type="caution">
    <text evidence="1">The sequence shown here is derived from an EMBL/GenBank/DDBJ whole genome shotgun (WGS) entry which is preliminary data.</text>
</comment>
<evidence type="ECO:0000313" key="1">
    <source>
        <dbReference type="EMBL" id="OHX64897.1"/>
    </source>
</evidence>
<organism evidence="1 2">
    <name type="scientific">Flammeovirga pacifica</name>
    <dbReference type="NCBI Taxonomy" id="915059"/>
    <lineage>
        <taxon>Bacteria</taxon>
        <taxon>Pseudomonadati</taxon>
        <taxon>Bacteroidota</taxon>
        <taxon>Cytophagia</taxon>
        <taxon>Cytophagales</taxon>
        <taxon>Flammeovirgaceae</taxon>
        <taxon>Flammeovirga</taxon>
    </lineage>
</organism>
<dbReference type="Proteomes" id="UP000179797">
    <property type="component" value="Unassembled WGS sequence"/>
</dbReference>
<dbReference type="AlphaFoldDB" id="A0A1S1YV52"/>